<gene>
    <name evidence="7" type="ORF">COS81_04935</name>
</gene>
<evidence type="ECO:0000313" key="8">
    <source>
        <dbReference type="Proteomes" id="UP000229916"/>
    </source>
</evidence>
<comment type="caution">
    <text evidence="7">The sequence shown here is derived from an EMBL/GenBank/DDBJ whole genome shotgun (WGS) entry which is preliminary data.</text>
</comment>
<dbReference type="Pfam" id="PF02875">
    <property type="entry name" value="Mur_ligase_C"/>
    <property type="match status" value="1"/>
</dbReference>
<dbReference type="InterPro" id="IPR013221">
    <property type="entry name" value="Mur_ligase_cen"/>
</dbReference>
<dbReference type="InterPro" id="IPR036615">
    <property type="entry name" value="Mur_ligase_C_dom_sf"/>
</dbReference>
<evidence type="ECO:0000256" key="2">
    <source>
        <dbReference type="ARBA" id="ARBA00022741"/>
    </source>
</evidence>
<dbReference type="InterPro" id="IPR036565">
    <property type="entry name" value="Mur-like_cat_sf"/>
</dbReference>
<proteinExistence type="predicted"/>
<dbReference type="PANTHER" id="PTHR43024">
    <property type="entry name" value="UDP-N-ACETYLMURAMOYL-TRIPEPTIDE--D-ALANYL-D-ALANINE LIGASE"/>
    <property type="match status" value="1"/>
</dbReference>
<dbReference type="PANTHER" id="PTHR43024:SF1">
    <property type="entry name" value="UDP-N-ACETYLMURAMOYL-TRIPEPTIDE--D-ALANYL-D-ALANINE LIGASE"/>
    <property type="match status" value="1"/>
</dbReference>
<evidence type="ECO:0000256" key="1">
    <source>
        <dbReference type="ARBA" id="ARBA00022598"/>
    </source>
</evidence>
<dbReference type="Proteomes" id="UP000229916">
    <property type="component" value="Unassembled WGS sequence"/>
</dbReference>
<dbReference type="InterPro" id="IPR051046">
    <property type="entry name" value="MurCDEF_CellWall_CoF430Synth"/>
</dbReference>
<name>A0A2M7AL94_UNCKA</name>
<dbReference type="AlphaFoldDB" id="A0A2M7AL94"/>
<dbReference type="SUPFAM" id="SSF53623">
    <property type="entry name" value="MurD-like peptide ligases, catalytic domain"/>
    <property type="match status" value="1"/>
</dbReference>
<keyword evidence="2" id="KW-0547">Nucleotide-binding</keyword>
<accession>A0A2M7AL94</accession>
<keyword evidence="4" id="KW-1133">Transmembrane helix</keyword>
<evidence type="ECO:0000259" key="6">
    <source>
        <dbReference type="Pfam" id="PF08245"/>
    </source>
</evidence>
<dbReference type="Pfam" id="PF08245">
    <property type="entry name" value="Mur_ligase_M"/>
    <property type="match status" value="1"/>
</dbReference>
<evidence type="ECO:0000256" key="4">
    <source>
        <dbReference type="SAM" id="Phobius"/>
    </source>
</evidence>
<feature type="transmembrane region" description="Helical" evidence="4">
    <location>
        <begin position="89"/>
        <end position="122"/>
    </location>
</feature>
<feature type="domain" description="Mur ligase central" evidence="6">
    <location>
        <begin position="140"/>
        <end position="325"/>
    </location>
</feature>
<keyword evidence="4" id="KW-0472">Membrane</keyword>
<evidence type="ECO:0000313" key="7">
    <source>
        <dbReference type="EMBL" id="PIU68168.1"/>
    </source>
</evidence>
<protein>
    <submittedName>
        <fullName evidence="7">UDP-N-acetylmuramoyl-tripeptide--D-alanyl-D-alanine ligase</fullName>
    </submittedName>
</protein>
<evidence type="ECO:0000259" key="5">
    <source>
        <dbReference type="Pfam" id="PF02875"/>
    </source>
</evidence>
<dbReference type="GO" id="GO:0016881">
    <property type="term" value="F:acid-amino acid ligase activity"/>
    <property type="evidence" value="ECO:0007669"/>
    <property type="project" value="InterPro"/>
</dbReference>
<organism evidence="7 8">
    <name type="scientific">candidate division WWE3 bacterium CG06_land_8_20_14_3_00_42_16</name>
    <dbReference type="NCBI Taxonomy" id="1975083"/>
    <lineage>
        <taxon>Bacteria</taxon>
        <taxon>Katanobacteria</taxon>
    </lineage>
</organism>
<dbReference type="GO" id="GO:0005524">
    <property type="term" value="F:ATP binding"/>
    <property type="evidence" value="ECO:0007669"/>
    <property type="project" value="UniProtKB-KW"/>
</dbReference>
<keyword evidence="3" id="KW-0067">ATP-binding</keyword>
<dbReference type="InterPro" id="IPR004101">
    <property type="entry name" value="Mur_ligase_C"/>
</dbReference>
<dbReference type="Gene3D" id="3.40.1190.10">
    <property type="entry name" value="Mur-like, catalytic domain"/>
    <property type="match status" value="1"/>
</dbReference>
<keyword evidence="1 7" id="KW-0436">Ligase</keyword>
<keyword evidence="4" id="KW-0812">Transmembrane</keyword>
<reference evidence="8" key="1">
    <citation type="submission" date="2017-09" db="EMBL/GenBank/DDBJ databases">
        <title>Depth-based differentiation of microbial function through sediment-hosted aquifers and enrichment of novel symbionts in the deep terrestrial subsurface.</title>
        <authorList>
            <person name="Probst A.J."/>
            <person name="Ladd B."/>
            <person name="Jarett J.K."/>
            <person name="Geller-Mcgrath D.E."/>
            <person name="Sieber C.M.K."/>
            <person name="Emerson J.B."/>
            <person name="Anantharaman K."/>
            <person name="Thomas B.C."/>
            <person name="Malmstrom R."/>
            <person name="Stieglmeier M."/>
            <person name="Klingl A."/>
            <person name="Woyke T."/>
            <person name="Ryan C.M."/>
            <person name="Banfield J.F."/>
        </authorList>
    </citation>
    <scope>NUCLEOTIDE SEQUENCE [LARGE SCALE GENOMIC DNA]</scope>
</reference>
<feature type="domain" description="Mur ligase C-terminal" evidence="5">
    <location>
        <begin position="349"/>
        <end position="472"/>
    </location>
</feature>
<evidence type="ECO:0000256" key="3">
    <source>
        <dbReference type="ARBA" id="ARBA00022840"/>
    </source>
</evidence>
<dbReference type="EMBL" id="PEWD01000096">
    <property type="protein sequence ID" value="PIU68168.1"/>
    <property type="molecule type" value="Genomic_DNA"/>
</dbReference>
<feature type="transmembrane region" description="Helical" evidence="4">
    <location>
        <begin position="48"/>
        <end position="69"/>
    </location>
</feature>
<dbReference type="SUPFAM" id="SSF53244">
    <property type="entry name" value="MurD-like peptide ligases, peptide-binding domain"/>
    <property type="match status" value="1"/>
</dbReference>
<dbReference type="Gene3D" id="3.90.190.20">
    <property type="entry name" value="Mur ligase, C-terminal domain"/>
    <property type="match status" value="1"/>
</dbReference>
<sequence length="480" mass="54735">MKIFNLFFPVLGWLYIFQLLDYDRNRFIFWITRHWSKRKLERKNRLKFTPKVCILLFLSIFLFLAYVFYPSYNLLLSSLDDLLKLSMLVLFILLNLQIFFIFIWLASFALSPLEKIVLLIYIQKARTKLSRFKQLKIIGITGSYGKTSTKEILAQILATEFKVLKTPENYNTPLGIAKTILNQLNADHQIFIVELAAHKKGDIRYLCDLVKPQIGILTGITEQHLERFGSLQKIAETKSELAYSLPKNGLMLINLDDSHLRKIKFRVESEIRGYSLKNKSDFQALNLEVGERGSVFAVSPGGEVMRFTTHLLGSHNVLNCLPALYLGLALGISFRKLASALSAIKPLPHRLQIIDSSPNVTVIDDAYSSNPQGFKAALEVLRNFSGKRKILITPGMVELGDQEQKIHGEVGRLAGQICDLIVLVGKNRRTRAFKEGLQHSNFDLLNLREAISLDDAQKILPHITKKDDVILFENDLPDQY</sequence>
<feature type="transmembrane region" description="Helical" evidence="4">
    <location>
        <begin position="6"/>
        <end position="23"/>
    </location>
</feature>